<keyword evidence="3" id="KW-1185">Reference proteome</keyword>
<evidence type="ECO:0000313" key="2">
    <source>
        <dbReference type="EMBL" id="RLN25220.1"/>
    </source>
</evidence>
<evidence type="ECO:0000313" key="3">
    <source>
        <dbReference type="Proteomes" id="UP000275267"/>
    </source>
</evidence>
<sequence length="79" mass="8430">MFRQKLHDPGRAFMMLGALVLKWLRLACCNAEHVLAGFLLWLLSTGLAMLSLVAGWFPGLATSGAALARALGSYLLGGL</sequence>
<dbReference type="OrthoDB" id="695760at2759"/>
<dbReference type="EMBL" id="PQIB02000004">
    <property type="protein sequence ID" value="RLN25220.1"/>
    <property type="molecule type" value="Genomic_DNA"/>
</dbReference>
<dbReference type="AlphaFoldDB" id="A0A3L6ST03"/>
<protein>
    <submittedName>
        <fullName evidence="2">Uncharacterized protein</fullName>
    </submittedName>
</protein>
<feature type="transmembrane region" description="Helical" evidence="1">
    <location>
        <begin position="41"/>
        <end position="61"/>
    </location>
</feature>
<proteinExistence type="predicted"/>
<name>A0A3L6ST03_PANMI</name>
<keyword evidence="1" id="KW-0812">Transmembrane</keyword>
<comment type="caution">
    <text evidence="2">The sequence shown here is derived from an EMBL/GenBank/DDBJ whole genome shotgun (WGS) entry which is preliminary data.</text>
</comment>
<reference evidence="3" key="1">
    <citation type="journal article" date="2019" name="Nat. Commun.">
        <title>The genome of broomcorn millet.</title>
        <authorList>
            <person name="Zou C."/>
            <person name="Miki D."/>
            <person name="Li D."/>
            <person name="Tang Q."/>
            <person name="Xiao L."/>
            <person name="Rajput S."/>
            <person name="Deng P."/>
            <person name="Jia W."/>
            <person name="Huang R."/>
            <person name="Zhang M."/>
            <person name="Sun Y."/>
            <person name="Hu J."/>
            <person name="Fu X."/>
            <person name="Schnable P.S."/>
            <person name="Li F."/>
            <person name="Zhang H."/>
            <person name="Feng B."/>
            <person name="Zhu X."/>
            <person name="Liu R."/>
            <person name="Schnable J.C."/>
            <person name="Zhu J.-K."/>
            <person name="Zhang H."/>
        </authorList>
    </citation>
    <scope>NUCLEOTIDE SEQUENCE [LARGE SCALE GENOMIC DNA]</scope>
</reference>
<organism evidence="2 3">
    <name type="scientific">Panicum miliaceum</name>
    <name type="common">Proso millet</name>
    <name type="synonym">Broomcorn millet</name>
    <dbReference type="NCBI Taxonomy" id="4540"/>
    <lineage>
        <taxon>Eukaryota</taxon>
        <taxon>Viridiplantae</taxon>
        <taxon>Streptophyta</taxon>
        <taxon>Embryophyta</taxon>
        <taxon>Tracheophyta</taxon>
        <taxon>Spermatophyta</taxon>
        <taxon>Magnoliopsida</taxon>
        <taxon>Liliopsida</taxon>
        <taxon>Poales</taxon>
        <taxon>Poaceae</taxon>
        <taxon>PACMAD clade</taxon>
        <taxon>Panicoideae</taxon>
        <taxon>Panicodae</taxon>
        <taxon>Paniceae</taxon>
        <taxon>Panicinae</taxon>
        <taxon>Panicum</taxon>
        <taxon>Panicum sect. Panicum</taxon>
    </lineage>
</organism>
<keyword evidence="1" id="KW-0472">Membrane</keyword>
<evidence type="ECO:0000256" key="1">
    <source>
        <dbReference type="SAM" id="Phobius"/>
    </source>
</evidence>
<keyword evidence="1" id="KW-1133">Transmembrane helix</keyword>
<accession>A0A3L6ST03</accession>
<dbReference type="Proteomes" id="UP000275267">
    <property type="component" value="Unassembled WGS sequence"/>
</dbReference>
<gene>
    <name evidence="2" type="ORF">C2845_PM07G36530</name>
</gene>